<dbReference type="Proteomes" id="UP000094236">
    <property type="component" value="Unassembled WGS sequence"/>
</dbReference>
<gene>
    <name evidence="1" type="ORF">PACTADRAFT_77424</name>
</gene>
<evidence type="ECO:0000313" key="2">
    <source>
        <dbReference type="Proteomes" id="UP000094236"/>
    </source>
</evidence>
<protein>
    <recommendedName>
        <fullName evidence="3">Roadblock/LAMTOR2 domain-containing protein</fullName>
    </recommendedName>
</protein>
<evidence type="ECO:0000313" key="1">
    <source>
        <dbReference type="EMBL" id="ODV93935.1"/>
    </source>
</evidence>
<dbReference type="Pfam" id="PF16818">
    <property type="entry name" value="SLM4"/>
    <property type="match status" value="1"/>
</dbReference>
<accession>A0A1E4TQ95</accession>
<keyword evidence="2" id="KW-1185">Reference proteome</keyword>
<sequence>MLRSRNITQILLESIQPISGLAPLSASLLSVNGQPLCSVFSKEYDNNVSNKEQDELSSFDPMDNLNIYSLIAVNKFRECTVDDGNKDGWMIVQLDNGYYLALKKLKLLASASASVTAAASQSASASAAAESVGKEDDDSPLILMLVCDDGFPKKISKLKLDRVSEVLEKGLKGYKANSDN</sequence>
<dbReference type="InterPro" id="IPR020233">
    <property type="entry name" value="Slm4"/>
</dbReference>
<dbReference type="GO" id="GO:0071986">
    <property type="term" value="C:Ragulator complex"/>
    <property type="evidence" value="ECO:0007669"/>
    <property type="project" value="InterPro"/>
</dbReference>
<dbReference type="EMBL" id="KV454017">
    <property type="protein sequence ID" value="ODV93935.1"/>
    <property type="molecule type" value="Genomic_DNA"/>
</dbReference>
<reference evidence="2" key="1">
    <citation type="submission" date="2016-05" db="EMBL/GenBank/DDBJ databases">
        <title>Comparative genomics of biotechnologically important yeasts.</title>
        <authorList>
            <consortium name="DOE Joint Genome Institute"/>
            <person name="Riley R."/>
            <person name="Haridas S."/>
            <person name="Wolfe K.H."/>
            <person name="Lopes M.R."/>
            <person name="Hittinger C.T."/>
            <person name="Goker M."/>
            <person name="Salamov A."/>
            <person name="Wisecaver J."/>
            <person name="Long T.M."/>
            <person name="Aerts A.L."/>
            <person name="Barry K."/>
            <person name="Choi C."/>
            <person name="Clum A."/>
            <person name="Coughlan A.Y."/>
            <person name="Deshpande S."/>
            <person name="Douglass A.P."/>
            <person name="Hanson S.J."/>
            <person name="Klenk H.-P."/>
            <person name="Labutti K."/>
            <person name="Lapidus A."/>
            <person name="Lindquist E."/>
            <person name="Lipzen A."/>
            <person name="Meier-Kolthoff J.P."/>
            <person name="Ohm R.A."/>
            <person name="Otillar R.P."/>
            <person name="Pangilinan J."/>
            <person name="Peng Y."/>
            <person name="Rokas A."/>
            <person name="Rosa C.A."/>
            <person name="Scheuner C."/>
            <person name="Sibirny A.A."/>
            <person name="Slot J.C."/>
            <person name="Stielow J.B."/>
            <person name="Sun H."/>
            <person name="Kurtzman C.P."/>
            <person name="Blackwell M."/>
            <person name="Grigoriev I.V."/>
            <person name="Jeffries T.W."/>
        </authorList>
    </citation>
    <scope>NUCLEOTIDE SEQUENCE [LARGE SCALE GENOMIC DNA]</scope>
    <source>
        <strain evidence="2">NRRL Y-2460</strain>
    </source>
</reference>
<dbReference type="AlphaFoldDB" id="A0A1E4TQ95"/>
<organism evidence="1 2">
    <name type="scientific">Pachysolen tannophilus NRRL Y-2460</name>
    <dbReference type="NCBI Taxonomy" id="669874"/>
    <lineage>
        <taxon>Eukaryota</taxon>
        <taxon>Fungi</taxon>
        <taxon>Dikarya</taxon>
        <taxon>Ascomycota</taxon>
        <taxon>Saccharomycotina</taxon>
        <taxon>Pichiomycetes</taxon>
        <taxon>Pachysolenaceae</taxon>
        <taxon>Pachysolen</taxon>
    </lineage>
</organism>
<name>A0A1E4TQ95_PACTA</name>
<evidence type="ECO:0008006" key="3">
    <source>
        <dbReference type="Google" id="ProtNLM"/>
    </source>
</evidence>
<dbReference type="GO" id="GO:0007165">
    <property type="term" value="P:signal transduction"/>
    <property type="evidence" value="ECO:0007669"/>
    <property type="project" value="InterPro"/>
</dbReference>
<proteinExistence type="predicted"/>